<evidence type="ECO:0000256" key="2">
    <source>
        <dbReference type="ARBA" id="ARBA00022475"/>
    </source>
</evidence>
<dbReference type="GO" id="GO:0005886">
    <property type="term" value="C:plasma membrane"/>
    <property type="evidence" value="ECO:0007669"/>
    <property type="project" value="UniProtKB-SubCell"/>
</dbReference>
<dbReference type="GO" id="GO:0004982">
    <property type="term" value="F:N-formyl peptide receptor activity"/>
    <property type="evidence" value="ECO:0007669"/>
    <property type="project" value="TreeGrafter"/>
</dbReference>
<dbReference type="PROSITE" id="PS00237">
    <property type="entry name" value="G_PROTEIN_RECEP_F1_1"/>
    <property type="match status" value="1"/>
</dbReference>
<feature type="transmembrane region" description="Helical" evidence="13">
    <location>
        <begin position="291"/>
        <end position="319"/>
    </location>
</feature>
<proteinExistence type="inferred from homology"/>
<evidence type="ECO:0000259" key="14">
    <source>
        <dbReference type="PROSITE" id="PS50262"/>
    </source>
</evidence>
<keyword evidence="5 12" id="KW-0297">G-protein coupled receptor</keyword>
<evidence type="ECO:0000256" key="6">
    <source>
        <dbReference type="ARBA" id="ARBA00023136"/>
    </source>
</evidence>
<dbReference type="GO" id="GO:0007200">
    <property type="term" value="P:phospholipase C-activating G protein-coupled receptor signaling pathway"/>
    <property type="evidence" value="ECO:0007669"/>
    <property type="project" value="TreeGrafter"/>
</dbReference>
<dbReference type="Gene3D" id="1.20.1070.10">
    <property type="entry name" value="Rhodopsin 7-helix transmembrane proteins"/>
    <property type="match status" value="1"/>
</dbReference>
<evidence type="ECO:0000256" key="3">
    <source>
        <dbReference type="ARBA" id="ARBA00022692"/>
    </source>
</evidence>
<dbReference type="GO" id="GO:0004875">
    <property type="term" value="F:complement receptor activity"/>
    <property type="evidence" value="ECO:0007669"/>
    <property type="project" value="TreeGrafter"/>
</dbReference>
<comment type="similarity">
    <text evidence="11">Belongs to the chemokine-like receptor (CMKLR) family.</text>
</comment>
<accession>A0A8D0HBB2</accession>
<dbReference type="SUPFAM" id="SSF81321">
    <property type="entry name" value="Family A G protein-coupled receptor-like"/>
    <property type="match status" value="1"/>
</dbReference>
<evidence type="ECO:0000256" key="8">
    <source>
        <dbReference type="ARBA" id="ARBA00023170"/>
    </source>
</evidence>
<feature type="transmembrane region" description="Helical" evidence="13">
    <location>
        <begin position="259"/>
        <end position="279"/>
    </location>
</feature>
<dbReference type="PRINTS" id="PR00526">
    <property type="entry name" value="FMETLEUPHER"/>
</dbReference>
<comment type="subcellular location">
    <subcellularLocation>
        <location evidence="1">Cell membrane</location>
        <topology evidence="1">Multi-pass membrane protein</topology>
    </subcellularLocation>
</comment>
<feature type="transmembrane region" description="Helical" evidence="13">
    <location>
        <begin position="221"/>
        <end position="247"/>
    </location>
</feature>
<feature type="transmembrane region" description="Helical" evidence="13">
    <location>
        <begin position="42"/>
        <end position="65"/>
    </location>
</feature>
<name>A0A8D0HBB2_SPHPU</name>
<keyword evidence="10 12" id="KW-0807">Transducer</keyword>
<dbReference type="Pfam" id="PF00001">
    <property type="entry name" value="7tm_1"/>
    <property type="match status" value="1"/>
</dbReference>
<feature type="transmembrane region" description="Helical" evidence="13">
    <location>
        <begin position="118"/>
        <end position="136"/>
    </location>
</feature>
<dbReference type="PRINTS" id="PR00237">
    <property type="entry name" value="GPCRRHODOPSN"/>
</dbReference>
<protein>
    <recommendedName>
        <fullName evidence="14">G-protein coupled receptors family 1 profile domain-containing protein</fullName>
    </recommendedName>
</protein>
<reference evidence="15" key="1">
    <citation type="submission" date="2025-08" db="UniProtKB">
        <authorList>
            <consortium name="Ensembl"/>
        </authorList>
    </citation>
    <scope>IDENTIFICATION</scope>
</reference>
<evidence type="ECO:0000256" key="5">
    <source>
        <dbReference type="ARBA" id="ARBA00023040"/>
    </source>
</evidence>
<dbReference type="PROSITE" id="PS50262">
    <property type="entry name" value="G_PROTEIN_RECEP_F1_2"/>
    <property type="match status" value="1"/>
</dbReference>
<evidence type="ECO:0000313" key="16">
    <source>
        <dbReference type="Proteomes" id="UP000694392"/>
    </source>
</evidence>
<evidence type="ECO:0000256" key="4">
    <source>
        <dbReference type="ARBA" id="ARBA00022989"/>
    </source>
</evidence>
<keyword evidence="4 13" id="KW-1133">Transmembrane helix</keyword>
<evidence type="ECO:0000256" key="1">
    <source>
        <dbReference type="ARBA" id="ARBA00004651"/>
    </source>
</evidence>
<keyword evidence="2" id="KW-1003">Cell membrane</keyword>
<keyword evidence="16" id="KW-1185">Reference proteome</keyword>
<evidence type="ECO:0000256" key="7">
    <source>
        <dbReference type="ARBA" id="ARBA00023157"/>
    </source>
</evidence>
<feature type="domain" description="G-protein coupled receptors family 1 profile" evidence="14">
    <location>
        <begin position="58"/>
        <end position="316"/>
    </location>
</feature>
<dbReference type="Ensembl" id="ENSSPUT00000022573.1">
    <property type="protein sequence ID" value="ENSSPUP00000021166.1"/>
    <property type="gene ID" value="ENSSPUG00000016285.1"/>
</dbReference>
<keyword evidence="9" id="KW-0325">Glycoprotein</keyword>
<organism evidence="15 16">
    <name type="scientific">Sphenodon punctatus</name>
    <name type="common">Tuatara</name>
    <name type="synonym">Hatteria punctata</name>
    <dbReference type="NCBI Taxonomy" id="8508"/>
    <lineage>
        <taxon>Eukaryota</taxon>
        <taxon>Metazoa</taxon>
        <taxon>Chordata</taxon>
        <taxon>Craniata</taxon>
        <taxon>Vertebrata</taxon>
        <taxon>Euteleostomi</taxon>
        <taxon>Lepidosauria</taxon>
        <taxon>Sphenodontia</taxon>
        <taxon>Sphenodontidae</taxon>
        <taxon>Sphenodon</taxon>
    </lineage>
</organism>
<dbReference type="FunFam" id="1.20.1070.10:FF:000034">
    <property type="entry name" value="G-protein coupled receptor 1"/>
    <property type="match status" value="1"/>
</dbReference>
<dbReference type="AlphaFoldDB" id="A0A8D0HBB2"/>
<feature type="transmembrane region" description="Helical" evidence="13">
    <location>
        <begin position="77"/>
        <end position="106"/>
    </location>
</feature>
<sequence length="363" mass="41524">MENTTSFPLSLANSSGPYEDHYEYYDDYSSNETTALLKKMHILTMVIYSLAFVLGVMGNGLVIFITGFRMKRTVNTVWFLNLAVADFIFTFFLPLSVAYVALGFHWPFGRALCKLNSTVAFLNLYASVYLLMIISIDRYVSVMHPVWAKNHRTPRLASFLALGIWILAFVLCSATLYFRSTVSPPHDNRIIHCFNDFDTAGEGTTKEERQYWISLNSRAIIISRFIFGFLIPFTVIVGCYSAIVLKLRWNRLAHSSKPFKVIAAVIVTFFLCWFPYHVFSFLEMNYRPELRIVLIIGIPLTSSLAFINSFLNPFLYVFMGKDFKDKLRRSFLSAFESSFSEEASSNTTNIRSKSTTESDSHAL</sequence>
<evidence type="ECO:0000256" key="9">
    <source>
        <dbReference type="ARBA" id="ARBA00023180"/>
    </source>
</evidence>
<keyword evidence="6 13" id="KW-0472">Membrane</keyword>
<feature type="transmembrane region" description="Helical" evidence="13">
    <location>
        <begin position="156"/>
        <end position="178"/>
    </location>
</feature>
<dbReference type="PANTHER" id="PTHR24225">
    <property type="entry name" value="CHEMOTACTIC RECEPTOR"/>
    <property type="match status" value="1"/>
</dbReference>
<evidence type="ECO:0000256" key="13">
    <source>
        <dbReference type="SAM" id="Phobius"/>
    </source>
</evidence>
<evidence type="ECO:0000256" key="12">
    <source>
        <dbReference type="RuleBase" id="RU000688"/>
    </source>
</evidence>
<dbReference type="InterPro" id="IPR000276">
    <property type="entry name" value="GPCR_Rhodpsn"/>
</dbReference>
<dbReference type="Proteomes" id="UP000694392">
    <property type="component" value="Unplaced"/>
</dbReference>
<keyword evidence="7" id="KW-1015">Disulfide bond</keyword>
<dbReference type="PANTHER" id="PTHR24225:SF0">
    <property type="entry name" value="N-FORMYL PEPTIDE RECEPTOR 2"/>
    <property type="match status" value="1"/>
</dbReference>
<reference evidence="15" key="2">
    <citation type="submission" date="2025-09" db="UniProtKB">
        <authorList>
            <consortium name="Ensembl"/>
        </authorList>
    </citation>
    <scope>IDENTIFICATION</scope>
</reference>
<dbReference type="InterPro" id="IPR017452">
    <property type="entry name" value="GPCR_Rhodpsn_7TM"/>
</dbReference>
<dbReference type="GO" id="GO:0007204">
    <property type="term" value="P:positive regulation of cytosolic calcium ion concentration"/>
    <property type="evidence" value="ECO:0007669"/>
    <property type="project" value="TreeGrafter"/>
</dbReference>
<comment type="similarity">
    <text evidence="12">Belongs to the G-protein coupled receptor 1 family.</text>
</comment>
<dbReference type="GO" id="GO:0006954">
    <property type="term" value="P:inflammatory response"/>
    <property type="evidence" value="ECO:0007669"/>
    <property type="project" value="TreeGrafter"/>
</dbReference>
<keyword evidence="8 12" id="KW-0675">Receptor</keyword>
<dbReference type="GeneTree" id="ENSGT01020000230438"/>
<dbReference type="InterPro" id="IPR000826">
    <property type="entry name" value="Formyl_rcpt-rel"/>
</dbReference>
<evidence type="ECO:0000313" key="15">
    <source>
        <dbReference type="Ensembl" id="ENSSPUP00000021166.1"/>
    </source>
</evidence>
<keyword evidence="3 12" id="KW-0812">Transmembrane</keyword>
<dbReference type="OMA" id="FMCKLST"/>
<evidence type="ECO:0000256" key="10">
    <source>
        <dbReference type="ARBA" id="ARBA00023224"/>
    </source>
</evidence>
<evidence type="ECO:0000256" key="11">
    <source>
        <dbReference type="ARBA" id="ARBA00025736"/>
    </source>
</evidence>